<dbReference type="GO" id="GO:0008270">
    <property type="term" value="F:zinc ion binding"/>
    <property type="evidence" value="ECO:0007669"/>
    <property type="project" value="UniProtKB-KW"/>
</dbReference>
<dbReference type="InterPro" id="IPR013087">
    <property type="entry name" value="Znf_C2H2_type"/>
</dbReference>
<dbReference type="AlphaFoldDB" id="A0A550CJX7"/>
<evidence type="ECO:0000256" key="1">
    <source>
        <dbReference type="ARBA" id="ARBA00004123"/>
    </source>
</evidence>
<comment type="subcellular location">
    <subcellularLocation>
        <location evidence="1">Nucleus</location>
    </subcellularLocation>
</comment>
<gene>
    <name evidence="11" type="ORF">BD626DRAFT_490967</name>
</gene>
<evidence type="ECO:0000256" key="3">
    <source>
        <dbReference type="ARBA" id="ARBA00022737"/>
    </source>
</evidence>
<evidence type="ECO:0000313" key="11">
    <source>
        <dbReference type="EMBL" id="TRM65115.1"/>
    </source>
</evidence>
<evidence type="ECO:0000259" key="10">
    <source>
        <dbReference type="PROSITE" id="PS50157"/>
    </source>
</evidence>
<organism evidence="11 12">
    <name type="scientific">Schizophyllum amplum</name>
    <dbReference type="NCBI Taxonomy" id="97359"/>
    <lineage>
        <taxon>Eukaryota</taxon>
        <taxon>Fungi</taxon>
        <taxon>Dikarya</taxon>
        <taxon>Basidiomycota</taxon>
        <taxon>Agaricomycotina</taxon>
        <taxon>Agaricomycetes</taxon>
        <taxon>Agaricomycetidae</taxon>
        <taxon>Agaricales</taxon>
        <taxon>Schizophyllaceae</taxon>
        <taxon>Schizophyllum</taxon>
    </lineage>
</organism>
<keyword evidence="4 8" id="KW-0863">Zinc-finger</keyword>
<evidence type="ECO:0000256" key="9">
    <source>
        <dbReference type="SAM" id="MobiDB-lite"/>
    </source>
</evidence>
<feature type="region of interest" description="Disordered" evidence="9">
    <location>
        <begin position="249"/>
        <end position="268"/>
    </location>
</feature>
<dbReference type="PANTHER" id="PTHR23235:SF164">
    <property type="entry name" value="C2H2-TYPE DOMAIN-CONTAINING PROTEIN"/>
    <property type="match status" value="1"/>
</dbReference>
<dbReference type="STRING" id="97359.A0A550CJX7"/>
<feature type="compositionally biased region" description="Low complexity" evidence="9">
    <location>
        <begin position="89"/>
        <end position="111"/>
    </location>
</feature>
<evidence type="ECO:0000256" key="5">
    <source>
        <dbReference type="ARBA" id="ARBA00022833"/>
    </source>
</evidence>
<evidence type="ECO:0000256" key="6">
    <source>
        <dbReference type="ARBA" id="ARBA00023125"/>
    </source>
</evidence>
<dbReference type="SMART" id="SM00355">
    <property type="entry name" value="ZnF_C2H2"/>
    <property type="match status" value="2"/>
</dbReference>
<dbReference type="PANTHER" id="PTHR23235">
    <property type="entry name" value="KRUEPPEL-LIKE TRANSCRIPTION FACTOR"/>
    <property type="match status" value="1"/>
</dbReference>
<feature type="compositionally biased region" description="Pro residues" evidence="9">
    <location>
        <begin position="64"/>
        <end position="77"/>
    </location>
</feature>
<dbReference type="GO" id="GO:0000978">
    <property type="term" value="F:RNA polymerase II cis-regulatory region sequence-specific DNA binding"/>
    <property type="evidence" value="ECO:0007669"/>
    <property type="project" value="TreeGrafter"/>
</dbReference>
<evidence type="ECO:0000313" key="12">
    <source>
        <dbReference type="Proteomes" id="UP000320762"/>
    </source>
</evidence>
<dbReference type="InterPro" id="IPR036236">
    <property type="entry name" value="Znf_C2H2_sf"/>
</dbReference>
<comment type="caution">
    <text evidence="11">The sequence shown here is derived from an EMBL/GenBank/DDBJ whole genome shotgun (WGS) entry which is preliminary data.</text>
</comment>
<evidence type="ECO:0000256" key="4">
    <source>
        <dbReference type="ARBA" id="ARBA00022771"/>
    </source>
</evidence>
<dbReference type="Proteomes" id="UP000320762">
    <property type="component" value="Unassembled WGS sequence"/>
</dbReference>
<dbReference type="Gene3D" id="3.30.160.60">
    <property type="entry name" value="Classic Zinc Finger"/>
    <property type="match status" value="2"/>
</dbReference>
<name>A0A550CJX7_9AGAR</name>
<keyword evidence="7" id="KW-0539">Nucleus</keyword>
<dbReference type="PROSITE" id="PS50157">
    <property type="entry name" value="ZINC_FINGER_C2H2_2"/>
    <property type="match status" value="2"/>
</dbReference>
<evidence type="ECO:0000256" key="8">
    <source>
        <dbReference type="PROSITE-ProRule" id="PRU00042"/>
    </source>
</evidence>
<feature type="region of interest" description="Disordered" evidence="9">
    <location>
        <begin position="1"/>
        <end position="122"/>
    </location>
</feature>
<dbReference type="FunFam" id="3.30.160.60:FF:000045">
    <property type="entry name" value="ZFP69 zinc finger protein B"/>
    <property type="match status" value="1"/>
</dbReference>
<proteinExistence type="predicted"/>
<feature type="compositionally biased region" description="Basic and acidic residues" evidence="9">
    <location>
        <begin position="24"/>
        <end position="34"/>
    </location>
</feature>
<keyword evidence="6" id="KW-0238">DNA-binding</keyword>
<sequence>MYRIISRPQRGRTSSTETPSRSTGSDEGKERPTDSEPNEGRPSFSTSHPAESRSPRESSASIPEPAPLGPAASPPPTQLNVRSSPSPLSPAATGGISSPPAAASSSTSSTPLDNNASSFKRPKAHECSLCGKTFQRPSGLNTHMNTHNKIKPYVCGYEGCTARFAARSNARRHRNTHGKDFVSMMDASERAEAESTSRETQFVDPIIADTSISDISGSVGASGGAGLAGVAGGSEGSAQVVRWMPVNLPKRHHRRGGTTSQRVDDTEA</sequence>
<keyword evidence="12" id="KW-1185">Reference proteome</keyword>
<keyword evidence="2" id="KW-0479">Metal-binding</keyword>
<dbReference type="OrthoDB" id="6077919at2759"/>
<keyword evidence="3" id="KW-0677">Repeat</keyword>
<feature type="domain" description="C2H2-type" evidence="10">
    <location>
        <begin position="153"/>
        <end position="177"/>
    </location>
</feature>
<dbReference type="GO" id="GO:0000981">
    <property type="term" value="F:DNA-binding transcription factor activity, RNA polymerase II-specific"/>
    <property type="evidence" value="ECO:0007669"/>
    <property type="project" value="TreeGrafter"/>
</dbReference>
<dbReference type="Pfam" id="PF00096">
    <property type="entry name" value="zf-C2H2"/>
    <property type="match status" value="1"/>
</dbReference>
<accession>A0A550CJX7</accession>
<dbReference type="SUPFAM" id="SSF57667">
    <property type="entry name" value="beta-beta-alpha zinc fingers"/>
    <property type="match status" value="1"/>
</dbReference>
<dbReference type="GO" id="GO:0005634">
    <property type="term" value="C:nucleus"/>
    <property type="evidence" value="ECO:0007669"/>
    <property type="project" value="UniProtKB-SubCell"/>
</dbReference>
<feature type="compositionally biased region" description="Low complexity" evidence="9">
    <location>
        <begin position="11"/>
        <end position="23"/>
    </location>
</feature>
<keyword evidence="5" id="KW-0862">Zinc</keyword>
<protein>
    <recommendedName>
        <fullName evidence="10">C2H2-type domain-containing protein</fullName>
    </recommendedName>
</protein>
<evidence type="ECO:0000256" key="2">
    <source>
        <dbReference type="ARBA" id="ARBA00022723"/>
    </source>
</evidence>
<evidence type="ECO:0000256" key="7">
    <source>
        <dbReference type="ARBA" id="ARBA00023242"/>
    </source>
</evidence>
<dbReference type="EMBL" id="VDMD01000006">
    <property type="protein sequence ID" value="TRM65115.1"/>
    <property type="molecule type" value="Genomic_DNA"/>
</dbReference>
<reference evidence="11 12" key="1">
    <citation type="journal article" date="2019" name="New Phytol.">
        <title>Comparative genomics reveals unique wood-decay strategies and fruiting body development in the Schizophyllaceae.</title>
        <authorList>
            <person name="Almasi E."/>
            <person name="Sahu N."/>
            <person name="Krizsan K."/>
            <person name="Balint B."/>
            <person name="Kovacs G.M."/>
            <person name="Kiss B."/>
            <person name="Cseklye J."/>
            <person name="Drula E."/>
            <person name="Henrissat B."/>
            <person name="Nagy I."/>
            <person name="Chovatia M."/>
            <person name="Adam C."/>
            <person name="LaButti K."/>
            <person name="Lipzen A."/>
            <person name="Riley R."/>
            <person name="Grigoriev I.V."/>
            <person name="Nagy L.G."/>
        </authorList>
    </citation>
    <scope>NUCLEOTIDE SEQUENCE [LARGE SCALE GENOMIC DNA]</scope>
    <source>
        <strain evidence="11 12">NL-1724</strain>
    </source>
</reference>
<feature type="domain" description="C2H2-type" evidence="10">
    <location>
        <begin position="125"/>
        <end position="152"/>
    </location>
</feature>
<dbReference type="PROSITE" id="PS00028">
    <property type="entry name" value="ZINC_FINGER_C2H2_1"/>
    <property type="match status" value="2"/>
</dbReference>